<dbReference type="Gene3D" id="2.60.40.10">
    <property type="entry name" value="Immunoglobulins"/>
    <property type="match status" value="1"/>
</dbReference>
<feature type="region of interest" description="Disordered" evidence="1">
    <location>
        <begin position="21"/>
        <end position="47"/>
    </location>
</feature>
<reference evidence="2 3" key="1">
    <citation type="submission" date="2016-10" db="EMBL/GenBank/DDBJ databases">
        <authorList>
            <person name="de Groot N.N."/>
        </authorList>
    </citation>
    <scope>NUCLEOTIDE SEQUENCE [LARGE SCALE GENOMIC DNA]</scope>
    <source>
        <strain evidence="2 3">DSM 22900</strain>
    </source>
</reference>
<protein>
    <recommendedName>
        <fullName evidence="4">DUF1573 domain-containing protein</fullName>
    </recommendedName>
</protein>
<keyword evidence="3" id="KW-1185">Reference proteome</keyword>
<sequence>MKCIPLVVAGLVLAIACNSGRNQQSHDNPPSEDIPLDQMGEQPVGQTIIPGSDATSAVLELESDSYDFGEIKEGEKVTHEFRFTNKGTAPLIISNVQASCGCTTPEYSKNPIAPGEEGMVKVVFNSSGQVGKQHKVVTVTSNASSPNTLLHLRGEVKK</sequence>
<dbReference type="STRING" id="623281.SAMN05421747_11251"/>
<dbReference type="Pfam" id="PF07610">
    <property type="entry name" value="DUF1573"/>
    <property type="match status" value="1"/>
</dbReference>
<dbReference type="InterPro" id="IPR011467">
    <property type="entry name" value="DUF1573"/>
</dbReference>
<dbReference type="EMBL" id="FOLL01000012">
    <property type="protein sequence ID" value="SFC48180.1"/>
    <property type="molecule type" value="Genomic_DNA"/>
</dbReference>
<dbReference type="PANTHER" id="PTHR37833">
    <property type="entry name" value="LIPOPROTEIN-RELATED"/>
    <property type="match status" value="1"/>
</dbReference>
<dbReference type="RefSeq" id="WP_090974023.1">
    <property type="nucleotide sequence ID" value="NZ_FOLL01000012.1"/>
</dbReference>
<dbReference type="PANTHER" id="PTHR37833:SF1">
    <property type="entry name" value="SIGNAL PEPTIDE PROTEIN"/>
    <property type="match status" value="1"/>
</dbReference>
<evidence type="ECO:0000256" key="1">
    <source>
        <dbReference type="SAM" id="MobiDB-lite"/>
    </source>
</evidence>
<dbReference type="InterPro" id="IPR013783">
    <property type="entry name" value="Ig-like_fold"/>
</dbReference>
<dbReference type="OrthoDB" id="826619at2"/>
<evidence type="ECO:0000313" key="3">
    <source>
        <dbReference type="Proteomes" id="UP000199577"/>
    </source>
</evidence>
<evidence type="ECO:0008006" key="4">
    <source>
        <dbReference type="Google" id="ProtNLM"/>
    </source>
</evidence>
<accession>A0A1I1JS53</accession>
<dbReference type="Proteomes" id="UP000199577">
    <property type="component" value="Unassembled WGS sequence"/>
</dbReference>
<dbReference type="PROSITE" id="PS51257">
    <property type="entry name" value="PROKAR_LIPOPROTEIN"/>
    <property type="match status" value="1"/>
</dbReference>
<gene>
    <name evidence="2" type="ORF">SAMN05421747_11251</name>
</gene>
<name>A0A1I1JS53_9SPHI</name>
<organism evidence="2 3">
    <name type="scientific">Parapedobacter composti</name>
    <dbReference type="NCBI Taxonomy" id="623281"/>
    <lineage>
        <taxon>Bacteria</taxon>
        <taxon>Pseudomonadati</taxon>
        <taxon>Bacteroidota</taxon>
        <taxon>Sphingobacteriia</taxon>
        <taxon>Sphingobacteriales</taxon>
        <taxon>Sphingobacteriaceae</taxon>
        <taxon>Parapedobacter</taxon>
    </lineage>
</organism>
<proteinExistence type="predicted"/>
<dbReference type="AlphaFoldDB" id="A0A1I1JS53"/>
<evidence type="ECO:0000313" key="2">
    <source>
        <dbReference type="EMBL" id="SFC48180.1"/>
    </source>
</evidence>